<protein>
    <submittedName>
        <fullName evidence="3">Gfo/Idh/MocA family oxidoreductase</fullName>
    </submittedName>
</protein>
<feature type="domain" description="GFO/IDH/MocA-like oxidoreductase" evidence="2">
    <location>
        <begin position="130"/>
        <end position="251"/>
    </location>
</feature>
<dbReference type="InterPro" id="IPR000683">
    <property type="entry name" value="Gfo/Idh/MocA-like_OxRdtase_N"/>
</dbReference>
<proteinExistence type="predicted"/>
<dbReference type="InterPro" id="IPR036291">
    <property type="entry name" value="NAD(P)-bd_dom_sf"/>
</dbReference>
<keyword evidence="4" id="KW-1185">Reference proteome</keyword>
<accession>A0A7Z2ZQC1</accession>
<dbReference type="Proteomes" id="UP000502248">
    <property type="component" value="Chromosome"/>
</dbReference>
<feature type="domain" description="Gfo/Idh/MocA-like oxidoreductase N-terminal" evidence="1">
    <location>
        <begin position="3"/>
        <end position="120"/>
    </location>
</feature>
<dbReference type="InterPro" id="IPR052515">
    <property type="entry name" value="Gfo/Idh/MocA_Oxidoreductase"/>
</dbReference>
<dbReference type="AlphaFoldDB" id="A0A7Z2ZQC1"/>
<dbReference type="KEGG" id="cheb:HH215_20220"/>
<dbReference type="EMBL" id="CP051680">
    <property type="protein sequence ID" value="QJD88253.1"/>
    <property type="molecule type" value="Genomic_DNA"/>
</dbReference>
<dbReference type="InterPro" id="IPR055170">
    <property type="entry name" value="GFO_IDH_MocA-like_dom"/>
</dbReference>
<dbReference type="Gene3D" id="3.40.50.720">
    <property type="entry name" value="NAD(P)-binding Rossmann-like Domain"/>
    <property type="match status" value="1"/>
</dbReference>
<reference evidence="3 4" key="1">
    <citation type="submission" date="2020-04" db="EMBL/GenBank/DDBJ databases">
        <title>Genome sequencing of novel species.</title>
        <authorList>
            <person name="Heo J."/>
            <person name="Kim S.-J."/>
            <person name="Kim J.-S."/>
            <person name="Hong S.-B."/>
            <person name="Kwon S.-W."/>
        </authorList>
    </citation>
    <scope>NUCLEOTIDE SEQUENCE [LARGE SCALE GENOMIC DNA]</scope>
    <source>
        <strain evidence="3 4">MFER-1</strain>
    </source>
</reference>
<dbReference type="RefSeq" id="WP_169284490.1">
    <property type="nucleotide sequence ID" value="NZ_CP051680.1"/>
</dbReference>
<evidence type="ECO:0000259" key="2">
    <source>
        <dbReference type="Pfam" id="PF22725"/>
    </source>
</evidence>
<evidence type="ECO:0000313" key="3">
    <source>
        <dbReference type="EMBL" id="QJD88253.1"/>
    </source>
</evidence>
<organism evidence="3 4">
    <name type="scientific">Cohnella herbarum</name>
    <dbReference type="NCBI Taxonomy" id="2728023"/>
    <lineage>
        <taxon>Bacteria</taxon>
        <taxon>Bacillati</taxon>
        <taxon>Bacillota</taxon>
        <taxon>Bacilli</taxon>
        <taxon>Bacillales</taxon>
        <taxon>Paenibacillaceae</taxon>
        <taxon>Cohnella</taxon>
    </lineage>
</organism>
<dbReference type="GO" id="GO:0000166">
    <property type="term" value="F:nucleotide binding"/>
    <property type="evidence" value="ECO:0007669"/>
    <property type="project" value="InterPro"/>
</dbReference>
<dbReference type="PANTHER" id="PTHR43249">
    <property type="entry name" value="UDP-N-ACETYL-2-AMINO-2-DEOXY-D-GLUCURONATE OXIDASE"/>
    <property type="match status" value="1"/>
</dbReference>
<gene>
    <name evidence="3" type="ORF">HH215_20220</name>
</gene>
<sequence length="341" mass="37962">MVNFSLVGCGFIAQKHSEAIARIPTARIYAVCDKIQENMKLYQDKHNAIPYEDFDVMLQDEKIDVVNICTPSGTHATLAIKAANAGKHIILEKPMALSEKDARDILNACEKNKVKLAVIHPNRFRPALIELKKLLDKGKFGKISHINATVRWNRNKEYYEQAPWRGTRVMDGGVLMNQAIHNLDLLLWLMGPVGELQAYTATRFRDIECEDVAVAVVTFESGALGVIETATTVYPKNLEESISIFGEKGTAIIRGTHANKFEHLVIEGLSDDETKTIMDIGEKQQEKSGHAWIIEDMIECINNDKQPIIGGQDGLNAVKLVNAITEAAESKRPVISTTNKR</sequence>
<name>A0A7Z2ZQC1_9BACL</name>
<evidence type="ECO:0000259" key="1">
    <source>
        <dbReference type="Pfam" id="PF01408"/>
    </source>
</evidence>
<dbReference type="PANTHER" id="PTHR43249:SF1">
    <property type="entry name" value="D-GLUCOSIDE 3-DEHYDROGENASE"/>
    <property type="match status" value="1"/>
</dbReference>
<dbReference type="SUPFAM" id="SSF55347">
    <property type="entry name" value="Glyceraldehyde-3-phosphate dehydrogenase-like, C-terminal domain"/>
    <property type="match status" value="1"/>
</dbReference>
<dbReference type="Gene3D" id="3.30.360.10">
    <property type="entry name" value="Dihydrodipicolinate Reductase, domain 2"/>
    <property type="match status" value="1"/>
</dbReference>
<evidence type="ECO:0000313" key="4">
    <source>
        <dbReference type="Proteomes" id="UP000502248"/>
    </source>
</evidence>
<dbReference type="SUPFAM" id="SSF51735">
    <property type="entry name" value="NAD(P)-binding Rossmann-fold domains"/>
    <property type="match status" value="1"/>
</dbReference>
<dbReference type="Pfam" id="PF22725">
    <property type="entry name" value="GFO_IDH_MocA_C3"/>
    <property type="match status" value="1"/>
</dbReference>
<dbReference type="Pfam" id="PF01408">
    <property type="entry name" value="GFO_IDH_MocA"/>
    <property type="match status" value="1"/>
</dbReference>